<keyword evidence="3 6" id="KW-0808">Transferase</keyword>
<dbReference type="AlphaFoldDB" id="A0A1E7Z6W2"/>
<dbReference type="Pfam" id="PF00535">
    <property type="entry name" value="Glycos_transf_2"/>
    <property type="match status" value="1"/>
</dbReference>
<reference evidence="6 7" key="1">
    <citation type="submission" date="2016-08" db="EMBL/GenBank/DDBJ databases">
        <authorList>
            <person name="Seilhamer J.J."/>
        </authorList>
    </citation>
    <scope>NUCLEOTIDE SEQUENCE [LARGE SCALE GENOMIC DNA]</scope>
    <source>
        <strain evidence="6 7">KCTC 42603</strain>
    </source>
</reference>
<keyword evidence="4" id="KW-1133">Transmembrane helix</keyword>
<evidence type="ECO:0000256" key="2">
    <source>
        <dbReference type="ARBA" id="ARBA00022676"/>
    </source>
</evidence>
<organism evidence="6 7">
    <name type="scientific">Alteromonas confluentis</name>
    <dbReference type="NCBI Taxonomy" id="1656094"/>
    <lineage>
        <taxon>Bacteria</taxon>
        <taxon>Pseudomonadati</taxon>
        <taxon>Pseudomonadota</taxon>
        <taxon>Gammaproteobacteria</taxon>
        <taxon>Alteromonadales</taxon>
        <taxon>Alteromonadaceae</taxon>
        <taxon>Alteromonas/Salinimonas group</taxon>
        <taxon>Alteromonas</taxon>
    </lineage>
</organism>
<dbReference type="EMBL" id="MDHN01000041">
    <property type="protein sequence ID" value="OFC69268.1"/>
    <property type="molecule type" value="Genomic_DNA"/>
</dbReference>
<keyword evidence="2" id="KW-0328">Glycosyltransferase</keyword>
<evidence type="ECO:0000313" key="7">
    <source>
        <dbReference type="Proteomes" id="UP000175691"/>
    </source>
</evidence>
<evidence type="ECO:0000256" key="4">
    <source>
        <dbReference type="SAM" id="Phobius"/>
    </source>
</evidence>
<keyword evidence="7" id="KW-1185">Reference proteome</keyword>
<accession>A0A1E7Z6W2</accession>
<evidence type="ECO:0000313" key="6">
    <source>
        <dbReference type="EMBL" id="OFC69268.1"/>
    </source>
</evidence>
<dbReference type="Proteomes" id="UP000175691">
    <property type="component" value="Unassembled WGS sequence"/>
</dbReference>
<name>A0A1E7Z6W2_9ALTE</name>
<dbReference type="GO" id="GO:0016757">
    <property type="term" value="F:glycosyltransferase activity"/>
    <property type="evidence" value="ECO:0007669"/>
    <property type="project" value="UniProtKB-KW"/>
</dbReference>
<feature type="transmembrane region" description="Helical" evidence="4">
    <location>
        <begin position="255"/>
        <end position="276"/>
    </location>
</feature>
<dbReference type="InterPro" id="IPR001173">
    <property type="entry name" value="Glyco_trans_2-like"/>
</dbReference>
<dbReference type="SUPFAM" id="SSF53448">
    <property type="entry name" value="Nucleotide-diphospho-sugar transferases"/>
    <property type="match status" value="1"/>
</dbReference>
<feature type="domain" description="Glycosyltransferase 2-like" evidence="5">
    <location>
        <begin position="19"/>
        <end position="179"/>
    </location>
</feature>
<evidence type="ECO:0000256" key="1">
    <source>
        <dbReference type="ARBA" id="ARBA00006739"/>
    </source>
</evidence>
<keyword evidence="4" id="KW-0812">Transmembrane</keyword>
<evidence type="ECO:0000256" key="3">
    <source>
        <dbReference type="ARBA" id="ARBA00022679"/>
    </source>
</evidence>
<evidence type="ECO:0000259" key="5">
    <source>
        <dbReference type="Pfam" id="PF00535"/>
    </source>
</evidence>
<protein>
    <submittedName>
        <fullName evidence="6">Glycosyl transferase</fullName>
    </submittedName>
</protein>
<sequence>MIHQGAIASDVESLVAMAVYHNDCLAWLQQAVDSVLCQSYQSFIYLIVIDGPVSDEITAFLTDTAANDSRIVLAKNAENVGLAASMNFAIEWGMALSLNYFFRMDADDISLPERLEKQVSFLNNHEKVGVLGAALTEINEAGEKVGARIMPASHAQIVRVLPRRCSMNHPTVAFRYDVFRQGFRYDAELKNTQDYFLWIQLASEGIVFCNLKDRLLEFRRVNNFYKRRGLTKSLNEFRARLFAMRALRRLTPWNLIYACGVLTMRLMPARIVKMAYRMDRKMLEKRNKS</sequence>
<dbReference type="PANTHER" id="PTHR43685:SF5">
    <property type="entry name" value="GLYCOSYLTRANSFERASE EPSE-RELATED"/>
    <property type="match status" value="1"/>
</dbReference>
<dbReference type="InterPro" id="IPR050834">
    <property type="entry name" value="Glycosyltransf_2"/>
</dbReference>
<comment type="caution">
    <text evidence="6">The sequence shown here is derived from an EMBL/GenBank/DDBJ whole genome shotgun (WGS) entry which is preliminary data.</text>
</comment>
<dbReference type="Gene3D" id="3.90.550.10">
    <property type="entry name" value="Spore Coat Polysaccharide Biosynthesis Protein SpsA, Chain A"/>
    <property type="match status" value="1"/>
</dbReference>
<dbReference type="PANTHER" id="PTHR43685">
    <property type="entry name" value="GLYCOSYLTRANSFERASE"/>
    <property type="match status" value="1"/>
</dbReference>
<comment type="similarity">
    <text evidence="1">Belongs to the glycosyltransferase 2 family.</text>
</comment>
<proteinExistence type="inferred from homology"/>
<dbReference type="STRING" id="1656094.BFC18_20010"/>
<keyword evidence="4" id="KW-0472">Membrane</keyword>
<gene>
    <name evidence="6" type="ORF">BFC18_20010</name>
</gene>
<dbReference type="InterPro" id="IPR029044">
    <property type="entry name" value="Nucleotide-diphossugar_trans"/>
</dbReference>